<evidence type="ECO:0000313" key="3">
    <source>
        <dbReference type="EMBL" id="GCB62245.1"/>
    </source>
</evidence>
<feature type="transmembrane region" description="Helical" evidence="1">
    <location>
        <begin position="211"/>
        <end position="237"/>
    </location>
</feature>
<name>A0A401NMX0_SCYTO</name>
<dbReference type="InterPro" id="IPR036179">
    <property type="entry name" value="Ig-like_dom_sf"/>
</dbReference>
<evidence type="ECO:0000259" key="2">
    <source>
        <dbReference type="PROSITE" id="PS50835"/>
    </source>
</evidence>
<dbReference type="Gene3D" id="2.60.40.10">
    <property type="entry name" value="Immunoglobulins"/>
    <property type="match status" value="2"/>
</dbReference>
<dbReference type="PANTHER" id="PTHR44991">
    <property type="entry name" value="IMMUNOGLOBULIN SUPERFAMILY MEMBER 5"/>
    <property type="match status" value="1"/>
</dbReference>
<dbReference type="SUPFAM" id="SSF48726">
    <property type="entry name" value="Immunoglobulin"/>
    <property type="match status" value="2"/>
</dbReference>
<sequence length="292" mass="32225">VCLSTFIIEGPKNAFVLLNSDATFNCTVSQPWHVIIWLMNGAPVLTIIPKGPIVTDPQYGQRNYTTQDRFTSELVITAVTLKNNATVQCNLQTDGHQQARLFVQVAGMVFFESKILSVVINHSTDVVCKAESWNPAPTISWTINQTAVDAKMYTNTFHPASERLYNAFSTLNLTLPANADVQCLATIKALPQPRTAELFITVKPPNQDKTWLIVAIVVPIIGVILLIILIIIIVCCIKRSKHTESSYQNELRKISRKKSLEATGNGLNKSGLENFGVSAESKNDLQVSPSRC</sequence>
<reference evidence="3 4" key="1">
    <citation type="journal article" date="2018" name="Nat. Ecol. Evol.">
        <title>Shark genomes provide insights into elasmobranch evolution and the origin of vertebrates.</title>
        <authorList>
            <person name="Hara Y"/>
            <person name="Yamaguchi K"/>
            <person name="Onimaru K"/>
            <person name="Kadota M"/>
            <person name="Koyanagi M"/>
            <person name="Keeley SD"/>
            <person name="Tatsumi K"/>
            <person name="Tanaka K"/>
            <person name="Motone F"/>
            <person name="Kageyama Y"/>
            <person name="Nozu R"/>
            <person name="Adachi N"/>
            <person name="Nishimura O"/>
            <person name="Nakagawa R"/>
            <person name="Tanegashima C"/>
            <person name="Kiyatake I"/>
            <person name="Matsumoto R"/>
            <person name="Murakumo K"/>
            <person name="Nishida K"/>
            <person name="Terakita A"/>
            <person name="Kuratani S"/>
            <person name="Sato K"/>
            <person name="Hyodo S Kuraku.S."/>
        </authorList>
    </citation>
    <scope>NUCLEOTIDE SEQUENCE [LARGE SCALE GENOMIC DNA]</scope>
</reference>
<accession>A0A401NMX0</accession>
<keyword evidence="4" id="KW-1185">Reference proteome</keyword>
<feature type="non-terminal residue" evidence="3">
    <location>
        <position position="1"/>
    </location>
</feature>
<dbReference type="EMBL" id="BFAA01005201">
    <property type="protein sequence ID" value="GCB62245.1"/>
    <property type="molecule type" value="Genomic_DNA"/>
</dbReference>
<dbReference type="SMART" id="SM00409">
    <property type="entry name" value="IG"/>
    <property type="match status" value="2"/>
</dbReference>
<keyword evidence="1" id="KW-1133">Transmembrane helix</keyword>
<dbReference type="GO" id="GO:0098609">
    <property type="term" value="P:cell-cell adhesion"/>
    <property type="evidence" value="ECO:0007669"/>
    <property type="project" value="TreeGrafter"/>
</dbReference>
<dbReference type="GO" id="GO:0009986">
    <property type="term" value="C:cell surface"/>
    <property type="evidence" value="ECO:0007669"/>
    <property type="project" value="TreeGrafter"/>
</dbReference>
<dbReference type="AlphaFoldDB" id="A0A401NMX0"/>
<dbReference type="PANTHER" id="PTHR44991:SF1">
    <property type="entry name" value="IMMUNOGLOBULIN SUPERFAMILY MEMBER 5"/>
    <property type="match status" value="1"/>
</dbReference>
<proteinExistence type="predicted"/>
<dbReference type="OMA" id="HSSYYFV"/>
<protein>
    <recommendedName>
        <fullName evidence="2">Ig-like domain-containing protein</fullName>
    </recommendedName>
</protein>
<feature type="domain" description="Ig-like" evidence="2">
    <location>
        <begin position="11"/>
        <end position="106"/>
    </location>
</feature>
<dbReference type="OrthoDB" id="8822248at2759"/>
<dbReference type="InterPro" id="IPR007110">
    <property type="entry name" value="Ig-like_dom"/>
</dbReference>
<evidence type="ECO:0000313" key="4">
    <source>
        <dbReference type="Proteomes" id="UP000288216"/>
    </source>
</evidence>
<dbReference type="GO" id="GO:0005923">
    <property type="term" value="C:bicellular tight junction"/>
    <property type="evidence" value="ECO:0007669"/>
    <property type="project" value="TreeGrafter"/>
</dbReference>
<comment type="caution">
    <text evidence="3">The sequence shown here is derived from an EMBL/GenBank/DDBJ whole genome shotgun (WGS) entry which is preliminary data.</text>
</comment>
<dbReference type="PROSITE" id="PS50835">
    <property type="entry name" value="IG_LIKE"/>
    <property type="match status" value="1"/>
</dbReference>
<organism evidence="3 4">
    <name type="scientific">Scyliorhinus torazame</name>
    <name type="common">Cloudy catshark</name>
    <name type="synonym">Catulus torazame</name>
    <dbReference type="NCBI Taxonomy" id="75743"/>
    <lineage>
        <taxon>Eukaryota</taxon>
        <taxon>Metazoa</taxon>
        <taxon>Chordata</taxon>
        <taxon>Craniata</taxon>
        <taxon>Vertebrata</taxon>
        <taxon>Chondrichthyes</taxon>
        <taxon>Elasmobranchii</taxon>
        <taxon>Galeomorphii</taxon>
        <taxon>Galeoidea</taxon>
        <taxon>Carcharhiniformes</taxon>
        <taxon>Scyliorhinidae</taxon>
        <taxon>Scyliorhinus</taxon>
    </lineage>
</organism>
<evidence type="ECO:0000256" key="1">
    <source>
        <dbReference type="SAM" id="Phobius"/>
    </source>
</evidence>
<gene>
    <name evidence="3" type="ORF">scyTo_0011435</name>
</gene>
<keyword evidence="1" id="KW-0472">Membrane</keyword>
<dbReference type="STRING" id="75743.A0A401NMX0"/>
<dbReference type="InterPro" id="IPR013783">
    <property type="entry name" value="Ig-like_fold"/>
</dbReference>
<dbReference type="InterPro" id="IPR003599">
    <property type="entry name" value="Ig_sub"/>
</dbReference>
<dbReference type="Proteomes" id="UP000288216">
    <property type="component" value="Unassembled WGS sequence"/>
</dbReference>
<keyword evidence="1" id="KW-0812">Transmembrane</keyword>